<feature type="signal peptide" evidence="1">
    <location>
        <begin position="1"/>
        <end position="17"/>
    </location>
</feature>
<dbReference type="EMBL" id="BOQL01000042">
    <property type="protein sequence ID" value="GIM72785.1"/>
    <property type="molecule type" value="Genomic_DNA"/>
</dbReference>
<evidence type="ECO:0000256" key="1">
    <source>
        <dbReference type="SAM" id="SignalP"/>
    </source>
</evidence>
<name>A0A919SIX0_9ACTN</name>
<dbReference type="Proteomes" id="UP000681340">
    <property type="component" value="Unassembled WGS sequence"/>
</dbReference>
<gene>
    <name evidence="2" type="ORF">Aau02nite_52820</name>
</gene>
<reference evidence="2" key="1">
    <citation type="submission" date="2021-03" db="EMBL/GenBank/DDBJ databases">
        <title>Whole genome shotgun sequence of Actinoplanes auranticolor NBRC 12245.</title>
        <authorList>
            <person name="Komaki H."/>
            <person name="Tamura T."/>
        </authorList>
    </citation>
    <scope>NUCLEOTIDE SEQUENCE</scope>
    <source>
        <strain evidence="2">NBRC 12245</strain>
    </source>
</reference>
<evidence type="ECO:0008006" key="4">
    <source>
        <dbReference type="Google" id="ProtNLM"/>
    </source>
</evidence>
<sequence>MSWSLAVAILLAGGTWAAVALQERATFGTKITEADLTVEVDEGDRFSLAVPDRGASVGDAWSATVTPDGVVAAVEDRKVMSNVRDRVLGPQAGGGAGTRYFIYTAEAPGTVRIRLANCFQGCRDDYSRGLSREVTWTVTVG</sequence>
<organism evidence="2 3">
    <name type="scientific">Actinoplanes auranticolor</name>
    <dbReference type="NCBI Taxonomy" id="47988"/>
    <lineage>
        <taxon>Bacteria</taxon>
        <taxon>Bacillati</taxon>
        <taxon>Actinomycetota</taxon>
        <taxon>Actinomycetes</taxon>
        <taxon>Micromonosporales</taxon>
        <taxon>Micromonosporaceae</taxon>
        <taxon>Actinoplanes</taxon>
    </lineage>
</organism>
<protein>
    <recommendedName>
        <fullName evidence="4">Proteinase inhibitor I42 chagasin domain-containing protein</fullName>
    </recommendedName>
</protein>
<comment type="caution">
    <text evidence="2">The sequence shown here is derived from an EMBL/GenBank/DDBJ whole genome shotgun (WGS) entry which is preliminary data.</text>
</comment>
<evidence type="ECO:0000313" key="2">
    <source>
        <dbReference type="EMBL" id="GIM72785.1"/>
    </source>
</evidence>
<accession>A0A919SIX0</accession>
<keyword evidence="1" id="KW-0732">Signal</keyword>
<keyword evidence="3" id="KW-1185">Reference proteome</keyword>
<proteinExistence type="predicted"/>
<feature type="chain" id="PRO_5039718209" description="Proteinase inhibitor I42 chagasin domain-containing protein" evidence="1">
    <location>
        <begin position="18"/>
        <end position="141"/>
    </location>
</feature>
<evidence type="ECO:0000313" key="3">
    <source>
        <dbReference type="Proteomes" id="UP000681340"/>
    </source>
</evidence>
<dbReference type="AlphaFoldDB" id="A0A919SIX0"/>